<reference evidence="1 2" key="1">
    <citation type="submission" date="2017-07" db="EMBL/GenBank/DDBJ databases">
        <authorList>
            <person name="Sun Z.S."/>
            <person name="Albrecht U."/>
            <person name="Echele G."/>
            <person name="Lee C.C."/>
        </authorList>
    </citation>
    <scope>NUCLEOTIDE SEQUENCE [LARGE SCALE GENOMIC DNA]</scope>
    <source>
        <strain evidence="2">type strain: KCTC 22618</strain>
    </source>
</reference>
<name>A0A238UDI0_9FLAO</name>
<sequence length="411" mass="48195">MKFKFSIIFSFFLYITYGQINVKGKVVSKSNQPLEGAAVFFNSTTIATITDENGEYQLTVPEGKYKLVASYLGFKTVEREVDINENTSLDRLNFTLEEEDSLLNEVVIGAKKKTKSKKPKYEDFLVFKEAFLGRTNYAEKCKIDNQKALKYYFDPATNTFSVEAKEPIIIINRDLGYKITYNLEKFQIKDRIISYFGYSQYEELEGSKRKKKKWKKNRKKAYHGSLRHFLKTFITANTKEEGFDINIMHRVRNEKHPSDSELAFSKKIFEFQDKRSVPINFNKVIVKPESKLDSAILIHQRQLKHPKIIDKLIKRNVSYSDISYRVEGKVYLKFDGFLKVTYNNEPEEFNYKRDIKRRLGVQKSNFLLFDSPQEILPIGQIADQNNRLVEGYWSYELFANALPLNYKPPKE</sequence>
<gene>
    <name evidence="1" type="ORF">TJEJU_3498</name>
</gene>
<dbReference type="AlphaFoldDB" id="A0A238UDI0"/>
<dbReference type="Gene3D" id="2.60.40.1120">
    <property type="entry name" value="Carboxypeptidase-like, regulatory domain"/>
    <property type="match status" value="1"/>
</dbReference>
<evidence type="ECO:0008006" key="3">
    <source>
        <dbReference type="Google" id="ProtNLM"/>
    </source>
</evidence>
<proteinExistence type="predicted"/>
<evidence type="ECO:0000313" key="2">
    <source>
        <dbReference type="Proteomes" id="UP000215214"/>
    </source>
</evidence>
<evidence type="ECO:0000313" key="1">
    <source>
        <dbReference type="EMBL" id="SNR17142.1"/>
    </source>
</evidence>
<dbReference type="KEGG" id="tje:TJEJU_3498"/>
<dbReference type="SUPFAM" id="SSF49464">
    <property type="entry name" value="Carboxypeptidase regulatory domain-like"/>
    <property type="match status" value="1"/>
</dbReference>
<dbReference type="Proteomes" id="UP000215214">
    <property type="component" value="Chromosome TJEJU"/>
</dbReference>
<keyword evidence="2" id="KW-1185">Reference proteome</keyword>
<accession>A0A238UDI0</accession>
<organism evidence="1 2">
    <name type="scientific">Tenacibaculum jejuense</name>
    <dbReference type="NCBI Taxonomy" id="584609"/>
    <lineage>
        <taxon>Bacteria</taxon>
        <taxon>Pseudomonadati</taxon>
        <taxon>Bacteroidota</taxon>
        <taxon>Flavobacteriia</taxon>
        <taxon>Flavobacteriales</taxon>
        <taxon>Flavobacteriaceae</taxon>
        <taxon>Tenacibaculum</taxon>
    </lineage>
</organism>
<dbReference type="EMBL" id="LT899436">
    <property type="protein sequence ID" value="SNR17142.1"/>
    <property type="molecule type" value="Genomic_DNA"/>
</dbReference>
<protein>
    <recommendedName>
        <fullName evidence="3">Carboxypeptidase-like regulatory domain-containing protein</fullName>
    </recommendedName>
</protein>
<dbReference type="InterPro" id="IPR008969">
    <property type="entry name" value="CarboxyPept-like_regulatory"/>
</dbReference>
<dbReference type="RefSeq" id="WP_095074145.1">
    <property type="nucleotide sequence ID" value="NZ_LT899436.1"/>
</dbReference>
<dbReference type="Pfam" id="PF13715">
    <property type="entry name" value="CarbopepD_reg_2"/>
    <property type="match status" value="1"/>
</dbReference>
<dbReference type="OrthoDB" id="1223654at2"/>